<dbReference type="CDD" id="cd02042">
    <property type="entry name" value="ParAB_family"/>
    <property type="match status" value="1"/>
</dbReference>
<sequence>MATKIALFNNKGGVSKTTTCFNLGWMLAEQGKRVIMVDADPQCNLTGMVLDLSGEDALEDFYIENPGRNLKDALEPAFKSRPVPLTAVDCVEVSNRGGLFLIPGHVALAEDETSLGIAQQLSESLQGLRNLPGSFAHLFDITADKYRADIILLDLSPGLGSINQNLVATADYFLMPCSPDIFSVMAVDSLARIVPRWADWARRASKLEVLNEADYPFPEPDLKFLGVLVQRFRLKSGKPTRAFQDYFNKLNAAVAETLVPALSKADILLPSEAYTSAGLDSDYVLAQISDFNTLIAHSQQSRKPVFALTQADVGRQGRLWGSTENSIANFRQTFEDLASKVIELTQGGN</sequence>
<evidence type="ECO:0000259" key="1">
    <source>
        <dbReference type="Pfam" id="PF13614"/>
    </source>
</evidence>
<dbReference type="Proteomes" id="UP001597063">
    <property type="component" value="Unassembled WGS sequence"/>
</dbReference>
<dbReference type="SUPFAM" id="SSF52540">
    <property type="entry name" value="P-loop containing nucleoside triphosphate hydrolases"/>
    <property type="match status" value="1"/>
</dbReference>
<dbReference type="InterPro" id="IPR027417">
    <property type="entry name" value="P-loop_NTPase"/>
</dbReference>
<accession>A0ABW2XU44</accession>
<keyword evidence="3" id="KW-1185">Reference proteome</keyword>
<gene>
    <name evidence="2" type="ORF">ACFQZM_31320</name>
</gene>
<dbReference type="InterPro" id="IPR025669">
    <property type="entry name" value="AAA_dom"/>
</dbReference>
<proteinExistence type="predicted"/>
<organism evidence="2 3">
    <name type="scientific">Actinomadura fibrosa</name>
    <dbReference type="NCBI Taxonomy" id="111802"/>
    <lineage>
        <taxon>Bacteria</taxon>
        <taxon>Bacillati</taxon>
        <taxon>Actinomycetota</taxon>
        <taxon>Actinomycetes</taxon>
        <taxon>Streptosporangiales</taxon>
        <taxon>Thermomonosporaceae</taxon>
        <taxon>Actinomadura</taxon>
    </lineage>
</organism>
<comment type="caution">
    <text evidence="2">The sequence shown here is derived from an EMBL/GenBank/DDBJ whole genome shotgun (WGS) entry which is preliminary data.</text>
</comment>
<dbReference type="InterPro" id="IPR050678">
    <property type="entry name" value="DNA_Partitioning_ATPase"/>
</dbReference>
<dbReference type="PANTHER" id="PTHR13696">
    <property type="entry name" value="P-LOOP CONTAINING NUCLEOSIDE TRIPHOSPHATE HYDROLASE"/>
    <property type="match status" value="1"/>
</dbReference>
<reference evidence="3" key="1">
    <citation type="journal article" date="2019" name="Int. J. Syst. Evol. Microbiol.">
        <title>The Global Catalogue of Microorganisms (GCM) 10K type strain sequencing project: providing services to taxonomists for standard genome sequencing and annotation.</title>
        <authorList>
            <consortium name="The Broad Institute Genomics Platform"/>
            <consortium name="The Broad Institute Genome Sequencing Center for Infectious Disease"/>
            <person name="Wu L."/>
            <person name="Ma J."/>
        </authorList>
    </citation>
    <scope>NUCLEOTIDE SEQUENCE [LARGE SCALE GENOMIC DNA]</scope>
    <source>
        <strain evidence="3">JCM 9371</strain>
    </source>
</reference>
<feature type="domain" description="AAA" evidence="1">
    <location>
        <begin position="3"/>
        <end position="195"/>
    </location>
</feature>
<dbReference type="Pfam" id="PF13614">
    <property type="entry name" value="AAA_31"/>
    <property type="match status" value="1"/>
</dbReference>
<dbReference type="PANTHER" id="PTHR13696:SF52">
    <property type="entry name" value="PARA FAMILY PROTEIN CT_582"/>
    <property type="match status" value="1"/>
</dbReference>
<dbReference type="Gene3D" id="3.40.50.300">
    <property type="entry name" value="P-loop containing nucleotide triphosphate hydrolases"/>
    <property type="match status" value="1"/>
</dbReference>
<protein>
    <submittedName>
        <fullName evidence="2">ParA family protein</fullName>
    </submittedName>
</protein>
<evidence type="ECO:0000313" key="3">
    <source>
        <dbReference type="Proteomes" id="UP001597063"/>
    </source>
</evidence>
<name>A0ABW2XU44_9ACTN</name>
<dbReference type="EMBL" id="JBHTGP010000015">
    <property type="protein sequence ID" value="MFD0689018.1"/>
    <property type="molecule type" value="Genomic_DNA"/>
</dbReference>
<dbReference type="RefSeq" id="WP_131760052.1">
    <property type="nucleotide sequence ID" value="NZ_CAACUY010000100.1"/>
</dbReference>
<evidence type="ECO:0000313" key="2">
    <source>
        <dbReference type="EMBL" id="MFD0689018.1"/>
    </source>
</evidence>